<dbReference type="PANTHER" id="PTHR34352">
    <property type="entry name" value="PROTEIN YHFA"/>
    <property type="match status" value="1"/>
</dbReference>
<dbReference type="AlphaFoldDB" id="A0A212T302"/>
<dbReference type="Proteomes" id="UP000198122">
    <property type="component" value="Unassembled WGS sequence"/>
</dbReference>
<organism evidence="1 2">
    <name type="scientific">Kytococcus aerolatus</name>
    <dbReference type="NCBI Taxonomy" id="592308"/>
    <lineage>
        <taxon>Bacteria</taxon>
        <taxon>Bacillati</taxon>
        <taxon>Actinomycetota</taxon>
        <taxon>Actinomycetes</taxon>
        <taxon>Micrococcales</taxon>
        <taxon>Kytococcaceae</taxon>
        <taxon>Kytococcus</taxon>
    </lineage>
</organism>
<dbReference type="OrthoDB" id="4864805at2"/>
<dbReference type="RefSeq" id="WP_088817257.1">
    <property type="nucleotide sequence ID" value="NZ_FYEZ01000001.1"/>
</dbReference>
<evidence type="ECO:0000313" key="2">
    <source>
        <dbReference type="Proteomes" id="UP000198122"/>
    </source>
</evidence>
<dbReference type="InterPro" id="IPR036102">
    <property type="entry name" value="OsmC/Ohrsf"/>
</dbReference>
<protein>
    <submittedName>
        <fullName evidence="1">Uncharacterized OsmC-related protein</fullName>
    </submittedName>
</protein>
<dbReference type="PANTHER" id="PTHR34352:SF1">
    <property type="entry name" value="PROTEIN YHFA"/>
    <property type="match status" value="1"/>
</dbReference>
<accession>A0A212T302</accession>
<evidence type="ECO:0000313" key="1">
    <source>
        <dbReference type="EMBL" id="SNC60154.1"/>
    </source>
</evidence>
<dbReference type="Pfam" id="PF02566">
    <property type="entry name" value="OsmC"/>
    <property type="match status" value="1"/>
</dbReference>
<keyword evidence="2" id="KW-1185">Reference proteome</keyword>
<reference evidence="1 2" key="1">
    <citation type="submission" date="2017-06" db="EMBL/GenBank/DDBJ databases">
        <authorList>
            <person name="Kim H.J."/>
            <person name="Triplett B.A."/>
        </authorList>
    </citation>
    <scope>NUCLEOTIDE SEQUENCE [LARGE SCALE GENOMIC DNA]</scope>
    <source>
        <strain evidence="1 2">DSM 22179</strain>
    </source>
</reference>
<proteinExistence type="predicted"/>
<dbReference type="Gene3D" id="3.30.300.20">
    <property type="match status" value="1"/>
</dbReference>
<name>A0A212T302_9MICO</name>
<dbReference type="InterPro" id="IPR015946">
    <property type="entry name" value="KH_dom-like_a/b"/>
</dbReference>
<dbReference type="InterPro" id="IPR003718">
    <property type="entry name" value="OsmC/Ohr_fam"/>
</dbReference>
<dbReference type="SUPFAM" id="SSF82784">
    <property type="entry name" value="OsmC-like"/>
    <property type="match status" value="1"/>
</dbReference>
<gene>
    <name evidence="1" type="ORF">SAMN05445756_0218</name>
</gene>
<sequence length="151" mass="16008">MSDATPAPQHGPTSVRLERTGFAEFRITNARGAEITIGQGEGADFTPVELLLAAIAGCSAIDVDHIVSKRAEPQEFSVEVQGTKVRDEDGNHLTDVAADFALGFAEGETGEQAQEVVPRAVAMSRDRLCTVSRTVVLPTPVDFTLADGRSV</sequence>
<dbReference type="EMBL" id="FYEZ01000001">
    <property type="protein sequence ID" value="SNC60154.1"/>
    <property type="molecule type" value="Genomic_DNA"/>
</dbReference>